<evidence type="ECO:0000313" key="2">
    <source>
        <dbReference type="EMBL" id="KRZ71092.1"/>
    </source>
</evidence>
<accession>A0A0V1MGX4</accession>
<comment type="caution">
    <text evidence="2">The sequence shown here is derived from an EMBL/GenBank/DDBJ whole genome shotgun (WGS) entry which is preliminary data.</text>
</comment>
<name>A0A0V1MGX4_9BILA</name>
<sequence length="154" mass="16498">MSGLVDQSGASVWNRGTGAAVDQLPVSQSAIGVKLCQNELACFQKKIRITRGKEKVDVGDSEAGSDGPRPLSALPAPCAAINLCLHWRFDAALSAPCPAKLLSLTPTSVGHRLSGRRPFHRRKDKQRHFDQSASPISSRRNKSAFVPSSSFTSS</sequence>
<dbReference type="AlphaFoldDB" id="A0A0V1MGX4"/>
<protein>
    <submittedName>
        <fullName evidence="2">Uncharacterized protein</fullName>
    </submittedName>
</protein>
<evidence type="ECO:0000256" key="1">
    <source>
        <dbReference type="SAM" id="MobiDB-lite"/>
    </source>
</evidence>
<feature type="compositionally biased region" description="Basic residues" evidence="1">
    <location>
        <begin position="113"/>
        <end position="126"/>
    </location>
</feature>
<feature type="region of interest" description="Disordered" evidence="1">
    <location>
        <begin position="110"/>
        <end position="154"/>
    </location>
</feature>
<proteinExistence type="predicted"/>
<organism evidence="2 3">
    <name type="scientific">Trichinella papuae</name>
    <dbReference type="NCBI Taxonomy" id="268474"/>
    <lineage>
        <taxon>Eukaryota</taxon>
        <taxon>Metazoa</taxon>
        <taxon>Ecdysozoa</taxon>
        <taxon>Nematoda</taxon>
        <taxon>Enoplea</taxon>
        <taxon>Dorylaimia</taxon>
        <taxon>Trichinellida</taxon>
        <taxon>Trichinellidae</taxon>
        <taxon>Trichinella</taxon>
    </lineage>
</organism>
<evidence type="ECO:0000313" key="3">
    <source>
        <dbReference type="Proteomes" id="UP000054843"/>
    </source>
</evidence>
<feature type="compositionally biased region" description="Low complexity" evidence="1">
    <location>
        <begin position="143"/>
        <end position="154"/>
    </location>
</feature>
<dbReference type="Proteomes" id="UP000054843">
    <property type="component" value="Unassembled WGS sequence"/>
</dbReference>
<reference evidence="2 3" key="1">
    <citation type="submission" date="2015-01" db="EMBL/GenBank/DDBJ databases">
        <title>Evolution of Trichinella species and genotypes.</title>
        <authorList>
            <person name="Korhonen P.K."/>
            <person name="Edoardo P."/>
            <person name="Giuseppe L.R."/>
            <person name="Gasser R.B."/>
        </authorList>
    </citation>
    <scope>NUCLEOTIDE SEQUENCE [LARGE SCALE GENOMIC DNA]</scope>
    <source>
        <strain evidence="2">ISS1980</strain>
    </source>
</reference>
<gene>
    <name evidence="2" type="ORF">T10_826</name>
</gene>
<dbReference type="OrthoDB" id="5920306at2759"/>
<dbReference type="EMBL" id="JYDO01000102">
    <property type="protein sequence ID" value="KRZ71092.1"/>
    <property type="molecule type" value="Genomic_DNA"/>
</dbReference>
<keyword evidence="3" id="KW-1185">Reference proteome</keyword>